<feature type="transmembrane region" description="Helical" evidence="9">
    <location>
        <begin position="371"/>
        <end position="394"/>
    </location>
</feature>
<gene>
    <name evidence="11" type="primary">mgtE</name>
    <name evidence="11" type="ORF">H5P30_09415</name>
</gene>
<dbReference type="Gene3D" id="3.10.580.10">
    <property type="entry name" value="CBS-domain"/>
    <property type="match status" value="1"/>
</dbReference>
<comment type="subcellular location">
    <subcellularLocation>
        <location evidence="9">Cell membrane</location>
        <topology evidence="9">Multi-pass membrane protein</topology>
    </subcellularLocation>
    <subcellularLocation>
        <location evidence="1">Membrane</location>
        <topology evidence="1">Multi-pass membrane protein</topology>
    </subcellularLocation>
</comment>
<proteinExistence type="inferred from homology"/>
<dbReference type="EMBL" id="JACHVA010000081">
    <property type="protein sequence ID" value="MBC2601994.1"/>
    <property type="molecule type" value="Genomic_DNA"/>
</dbReference>
<comment type="caution">
    <text evidence="11">The sequence shown here is derived from an EMBL/GenBank/DDBJ whole genome shotgun (WGS) entry which is preliminary data.</text>
</comment>
<evidence type="ECO:0000256" key="6">
    <source>
        <dbReference type="ARBA" id="ARBA00022989"/>
    </source>
</evidence>
<dbReference type="InterPro" id="IPR006667">
    <property type="entry name" value="SLC41_membr_dom"/>
</dbReference>
<dbReference type="PANTHER" id="PTHR43773">
    <property type="entry name" value="MAGNESIUM TRANSPORTER MGTE"/>
    <property type="match status" value="1"/>
</dbReference>
<evidence type="ECO:0000313" key="11">
    <source>
        <dbReference type="EMBL" id="MBC2601994.1"/>
    </source>
</evidence>
<dbReference type="SMART" id="SM00924">
    <property type="entry name" value="MgtE_N"/>
    <property type="match status" value="1"/>
</dbReference>
<dbReference type="Gene3D" id="1.25.60.10">
    <property type="entry name" value="MgtE N-terminal domain-like"/>
    <property type="match status" value="1"/>
</dbReference>
<keyword evidence="7 9" id="KW-0472">Membrane</keyword>
<comment type="similarity">
    <text evidence="2 9">Belongs to the SLC41A transporter family.</text>
</comment>
<dbReference type="CDD" id="cd04606">
    <property type="entry name" value="CBS_pair_Mg_transporter"/>
    <property type="match status" value="1"/>
</dbReference>
<keyword evidence="4 9" id="KW-0812">Transmembrane</keyword>
<dbReference type="InterPro" id="IPR000644">
    <property type="entry name" value="CBS_dom"/>
</dbReference>
<evidence type="ECO:0000256" key="8">
    <source>
        <dbReference type="PROSITE-ProRule" id="PRU00703"/>
    </source>
</evidence>
<dbReference type="InterPro" id="IPR046342">
    <property type="entry name" value="CBS_dom_sf"/>
</dbReference>
<dbReference type="GO" id="GO:0005886">
    <property type="term" value="C:plasma membrane"/>
    <property type="evidence" value="ECO:0007669"/>
    <property type="project" value="UniProtKB-SubCell"/>
</dbReference>
<dbReference type="InterPro" id="IPR036739">
    <property type="entry name" value="SLC41_membr_dom_sf"/>
</dbReference>
<feature type="transmembrane region" description="Helical" evidence="9">
    <location>
        <begin position="400"/>
        <end position="424"/>
    </location>
</feature>
<dbReference type="InterPro" id="IPR006669">
    <property type="entry name" value="MgtE_transporter"/>
</dbReference>
<keyword evidence="5 9" id="KW-0460">Magnesium</keyword>
<evidence type="ECO:0000256" key="2">
    <source>
        <dbReference type="ARBA" id="ARBA00009749"/>
    </source>
</evidence>
<keyword evidence="9" id="KW-0479">Metal-binding</keyword>
<evidence type="ECO:0000313" key="12">
    <source>
        <dbReference type="Proteomes" id="UP000525652"/>
    </source>
</evidence>
<dbReference type="SUPFAM" id="SSF158791">
    <property type="entry name" value="MgtE N-terminal domain-like"/>
    <property type="match status" value="1"/>
</dbReference>
<reference evidence="11 12" key="1">
    <citation type="submission" date="2020-07" db="EMBL/GenBank/DDBJ databases">
        <authorList>
            <person name="Feng X."/>
        </authorList>
    </citation>
    <scope>NUCLEOTIDE SEQUENCE [LARGE SCALE GENOMIC DNA]</scope>
    <source>
        <strain evidence="11 12">JCM14086</strain>
    </source>
</reference>
<feature type="domain" description="CBS" evidence="10">
    <location>
        <begin position="214"/>
        <end position="271"/>
    </location>
</feature>
<keyword evidence="12" id="KW-1185">Reference proteome</keyword>
<organism evidence="11 12">
    <name type="scientific">Puniceicoccus vermicola</name>
    <dbReference type="NCBI Taxonomy" id="388746"/>
    <lineage>
        <taxon>Bacteria</taxon>
        <taxon>Pseudomonadati</taxon>
        <taxon>Verrucomicrobiota</taxon>
        <taxon>Opitutia</taxon>
        <taxon>Puniceicoccales</taxon>
        <taxon>Puniceicoccaceae</taxon>
        <taxon>Puniceicoccus</taxon>
    </lineage>
</organism>
<evidence type="ECO:0000256" key="3">
    <source>
        <dbReference type="ARBA" id="ARBA00022448"/>
    </source>
</evidence>
<dbReference type="Gene3D" id="1.10.357.20">
    <property type="entry name" value="SLC41 divalent cation transporters, integral membrane domain"/>
    <property type="match status" value="1"/>
</dbReference>
<dbReference type="RefSeq" id="WP_185692695.1">
    <property type="nucleotide sequence ID" value="NZ_JACHVA010000081.1"/>
</dbReference>
<dbReference type="Proteomes" id="UP000525652">
    <property type="component" value="Unassembled WGS sequence"/>
</dbReference>
<evidence type="ECO:0000256" key="1">
    <source>
        <dbReference type="ARBA" id="ARBA00004141"/>
    </source>
</evidence>
<evidence type="ECO:0000259" key="10">
    <source>
        <dbReference type="PROSITE" id="PS51371"/>
    </source>
</evidence>
<dbReference type="Pfam" id="PF00571">
    <property type="entry name" value="CBS"/>
    <property type="match status" value="2"/>
</dbReference>
<keyword evidence="3 9" id="KW-0813">Transport</keyword>
<dbReference type="NCBIfam" id="TIGR00400">
    <property type="entry name" value="mgtE"/>
    <property type="match status" value="1"/>
</dbReference>
<dbReference type="SUPFAM" id="SSF54631">
    <property type="entry name" value="CBS-domain pair"/>
    <property type="match status" value="1"/>
</dbReference>
<dbReference type="GO" id="GO:0046872">
    <property type="term" value="F:metal ion binding"/>
    <property type="evidence" value="ECO:0007669"/>
    <property type="project" value="UniProtKB-KW"/>
</dbReference>
<dbReference type="Pfam" id="PF03448">
    <property type="entry name" value="MgtE_N"/>
    <property type="match status" value="1"/>
</dbReference>
<evidence type="ECO:0000256" key="5">
    <source>
        <dbReference type="ARBA" id="ARBA00022842"/>
    </source>
</evidence>
<feature type="domain" description="CBS" evidence="10">
    <location>
        <begin position="150"/>
        <end position="213"/>
    </location>
</feature>
<dbReference type="PROSITE" id="PS51371">
    <property type="entry name" value="CBS"/>
    <property type="match status" value="2"/>
</dbReference>
<comment type="function">
    <text evidence="9">Acts as a magnesium transporter.</text>
</comment>
<dbReference type="InterPro" id="IPR038076">
    <property type="entry name" value="MgtE_N_sf"/>
</dbReference>
<feature type="transmembrane region" description="Helical" evidence="9">
    <location>
        <begin position="299"/>
        <end position="317"/>
    </location>
</feature>
<comment type="subunit">
    <text evidence="9">Homodimer.</text>
</comment>
<sequence length="460" mass="49764">MSHAESPLPESPTAVDEFSLGELILFAESHELKTLDAGRLARTSPHTVARFLERLAVDDRRVVLRLLNIEEVADVLSEMESDDAAEVLGRMRENRAVQVLEALDPDDSADIFGELKKAEQKRLLGGVDPQTADTVRTLISYPKDSAGGVMTTDVATVSRQMTVRQAVDHIQTLNNRFEHIHYVYVVDDEGKLIGTVSMRDLVISKTDDSIGDIMKSELRGVLDVMMDQEDVALEMAKHNFHALPVVDSGNLLLGMVTDDDIIDIINQEATEDFQKALGAGGDEAIHDPILNSVCRRSPWLLVNLLSAFFAGGVISIFEEQISHLTILAVCMPIVASLGGNAGGQTLAIVIRTLALGGLERKDSKSVLIREAFKAGLNGILVGMISAVAVGFLAGRWDVSIVLFVAMILSMTYAGLAGALIPITLRKMNLDPAQSSQMFLTASTDIVGFAIFLGLGSLFLL</sequence>
<dbReference type="InterPro" id="IPR006668">
    <property type="entry name" value="Mg_transptr_MgtE_intracell_dom"/>
</dbReference>
<keyword evidence="6 9" id="KW-1133">Transmembrane helix</keyword>
<feature type="transmembrane region" description="Helical" evidence="9">
    <location>
        <begin position="323"/>
        <end position="350"/>
    </location>
</feature>
<name>A0A7X1AY18_9BACT</name>
<feature type="transmembrane region" description="Helical" evidence="9">
    <location>
        <begin position="436"/>
        <end position="459"/>
    </location>
</feature>
<evidence type="ECO:0000256" key="9">
    <source>
        <dbReference type="RuleBase" id="RU362011"/>
    </source>
</evidence>
<dbReference type="GO" id="GO:0015095">
    <property type="term" value="F:magnesium ion transmembrane transporter activity"/>
    <property type="evidence" value="ECO:0007669"/>
    <property type="project" value="UniProtKB-UniRule"/>
</dbReference>
<dbReference type="PANTHER" id="PTHR43773:SF1">
    <property type="entry name" value="MAGNESIUM TRANSPORTER MGTE"/>
    <property type="match status" value="1"/>
</dbReference>
<evidence type="ECO:0000256" key="7">
    <source>
        <dbReference type="ARBA" id="ARBA00023136"/>
    </source>
</evidence>
<keyword evidence="9" id="KW-1003">Cell membrane</keyword>
<dbReference type="Pfam" id="PF01769">
    <property type="entry name" value="MgtE"/>
    <property type="match status" value="1"/>
</dbReference>
<dbReference type="AlphaFoldDB" id="A0A7X1AY18"/>
<dbReference type="SUPFAM" id="SSF161093">
    <property type="entry name" value="MgtE membrane domain-like"/>
    <property type="match status" value="1"/>
</dbReference>
<evidence type="ECO:0000256" key="4">
    <source>
        <dbReference type="ARBA" id="ARBA00022692"/>
    </source>
</evidence>
<keyword evidence="8" id="KW-0129">CBS domain</keyword>
<accession>A0A7X1AY18</accession>
<dbReference type="SMART" id="SM00116">
    <property type="entry name" value="CBS"/>
    <property type="match status" value="2"/>
</dbReference>
<protein>
    <recommendedName>
        <fullName evidence="9">Magnesium transporter MgtE</fullName>
    </recommendedName>
</protein>